<feature type="domain" description="Major facilitator superfamily (MFS) profile" evidence="7">
    <location>
        <begin position="36"/>
        <end position="533"/>
    </location>
</feature>
<evidence type="ECO:0000256" key="6">
    <source>
        <dbReference type="SAM" id="Phobius"/>
    </source>
</evidence>
<feature type="transmembrane region" description="Helical" evidence="6">
    <location>
        <begin position="430"/>
        <end position="448"/>
    </location>
</feature>
<dbReference type="PROSITE" id="PS50850">
    <property type="entry name" value="MFS"/>
    <property type="match status" value="1"/>
</dbReference>
<name>A0A2C7AW90_9ACTN</name>
<dbReference type="InterPro" id="IPR036259">
    <property type="entry name" value="MFS_trans_sf"/>
</dbReference>
<keyword evidence="3 6" id="KW-1133">Transmembrane helix</keyword>
<feature type="transmembrane region" description="Helical" evidence="6">
    <location>
        <begin position="103"/>
        <end position="132"/>
    </location>
</feature>
<dbReference type="InterPro" id="IPR011701">
    <property type="entry name" value="MFS"/>
</dbReference>
<dbReference type="Gene3D" id="1.20.1250.20">
    <property type="entry name" value="MFS general substrate transporter like domains"/>
    <property type="match status" value="1"/>
</dbReference>
<feature type="transmembrane region" description="Helical" evidence="6">
    <location>
        <begin position="386"/>
        <end position="409"/>
    </location>
</feature>
<dbReference type="SUPFAM" id="SSF103473">
    <property type="entry name" value="MFS general substrate transporter"/>
    <property type="match status" value="1"/>
</dbReference>
<feature type="transmembrane region" description="Helical" evidence="6">
    <location>
        <begin position="253"/>
        <end position="271"/>
    </location>
</feature>
<dbReference type="GO" id="GO:0005886">
    <property type="term" value="C:plasma membrane"/>
    <property type="evidence" value="ECO:0007669"/>
    <property type="project" value="UniProtKB-SubCell"/>
</dbReference>
<feature type="transmembrane region" description="Helical" evidence="6">
    <location>
        <begin position="291"/>
        <end position="312"/>
    </location>
</feature>
<reference evidence="8" key="1">
    <citation type="submission" date="2016-05" db="EMBL/GenBank/DDBJ databases">
        <authorList>
            <person name="Lavstsen T."/>
            <person name="Jespersen J.S."/>
        </authorList>
    </citation>
    <scope>NUCLEOTIDE SEQUENCE</scope>
    <source>
        <strain evidence="8">PFRJS10</strain>
    </source>
</reference>
<proteinExistence type="predicted"/>
<evidence type="ECO:0000259" key="7">
    <source>
        <dbReference type="PROSITE" id="PS50850"/>
    </source>
</evidence>
<keyword evidence="4 6" id="KW-0472">Membrane</keyword>
<feature type="transmembrane region" description="Helical" evidence="6">
    <location>
        <begin position="74"/>
        <end position="91"/>
    </location>
</feature>
<dbReference type="PANTHER" id="PTHR42718:SF49">
    <property type="entry name" value="EXPORT PROTEIN"/>
    <property type="match status" value="1"/>
</dbReference>
<evidence type="ECO:0000256" key="4">
    <source>
        <dbReference type="ARBA" id="ARBA00023136"/>
    </source>
</evidence>
<feature type="transmembrane region" description="Helical" evidence="6">
    <location>
        <begin position="168"/>
        <end position="187"/>
    </location>
</feature>
<evidence type="ECO:0000256" key="3">
    <source>
        <dbReference type="ARBA" id="ARBA00022989"/>
    </source>
</evidence>
<evidence type="ECO:0000313" key="8">
    <source>
        <dbReference type="EMBL" id="SBN39641.1"/>
    </source>
</evidence>
<sequence>MAQLVPAAPVPVGVPTSGGDVGSGSAPGVRARPRLVLFGLILAVSMTTIDQTIVSLTAPTIARSLGLSASGIEWAINAYLLAAAALFQLGGRLSDVFGYRRMVIVGSALFLAGSIVCGLVPGGSAAAGVLIAGRAVQGAGMAAMFPSAVGLLFVTVPAGGRASSMAKFFSITGAMTALGPILGSWLAPINWRLIFFVNVPLGLAALVVLMVAHVPRTRRPARIDLAGAALSGAGMFLLVFALQKIGAWGWGDLRVWTLVALGVAALVAFVATQRRAREPLLDLRVFADRAFCLATAAIAFSSMAFMAVFYFLSVYGQLSLNLPVLHSSELLFWFFLGFVLAARLGARRFDRAGLRSVLIIGGLLGAAGFGAVAARAGTIGAGADGLTVPLIVAGAGLGYMFSAASTDMANRSTDSSFGEVSALTQTMKNLGGALSLAVLTSLVSSRLVTNLAGAFASFGGTSAQARQVADALGNVTSGSGSSQLAGVPDRIAQLIVTDLRQGYADAVSWAFIAMAACMGVLVVLGLCYPRDGHRGRDVPVGRDDGSVRSGRGNDDD</sequence>
<dbReference type="GO" id="GO:0022857">
    <property type="term" value="F:transmembrane transporter activity"/>
    <property type="evidence" value="ECO:0007669"/>
    <property type="project" value="InterPro"/>
</dbReference>
<feature type="transmembrane region" description="Helical" evidence="6">
    <location>
        <begin position="35"/>
        <end position="54"/>
    </location>
</feature>
<feature type="region of interest" description="Disordered" evidence="5">
    <location>
        <begin position="535"/>
        <end position="556"/>
    </location>
</feature>
<dbReference type="AlphaFoldDB" id="A0A2C7AW90"/>
<keyword evidence="2 6" id="KW-0812">Transmembrane</keyword>
<feature type="transmembrane region" description="Helical" evidence="6">
    <location>
        <begin position="193"/>
        <end position="211"/>
    </location>
</feature>
<dbReference type="InterPro" id="IPR020846">
    <property type="entry name" value="MFS_dom"/>
</dbReference>
<feature type="transmembrane region" description="Helical" evidence="6">
    <location>
        <begin position="223"/>
        <end position="241"/>
    </location>
</feature>
<feature type="transmembrane region" description="Helical" evidence="6">
    <location>
        <begin position="506"/>
        <end position="528"/>
    </location>
</feature>
<dbReference type="EMBL" id="LT576035">
    <property type="protein sequence ID" value="SBN39641.1"/>
    <property type="molecule type" value="Genomic_DNA"/>
</dbReference>
<feature type="transmembrane region" description="Helical" evidence="6">
    <location>
        <begin position="356"/>
        <end position="374"/>
    </location>
</feature>
<accession>A0A2C7AW90</accession>
<dbReference type="Pfam" id="PF07690">
    <property type="entry name" value="MFS_1"/>
    <property type="match status" value="1"/>
</dbReference>
<evidence type="ECO:0000256" key="5">
    <source>
        <dbReference type="SAM" id="MobiDB-lite"/>
    </source>
</evidence>
<evidence type="ECO:0000256" key="1">
    <source>
        <dbReference type="ARBA" id="ARBA00004651"/>
    </source>
</evidence>
<dbReference type="PANTHER" id="PTHR42718">
    <property type="entry name" value="MAJOR FACILITATOR SUPERFAMILY MULTIDRUG TRANSPORTER MFSC"/>
    <property type="match status" value="1"/>
</dbReference>
<evidence type="ECO:0000256" key="2">
    <source>
        <dbReference type="ARBA" id="ARBA00022692"/>
    </source>
</evidence>
<protein>
    <submittedName>
        <fullName evidence="8">Drug resistance transporter, EmrB/QacA subfamily</fullName>
    </submittedName>
</protein>
<gene>
    <name evidence="8" type="ORF">PFR_JS10_1998</name>
</gene>
<comment type="subcellular location">
    <subcellularLocation>
        <location evidence="1">Cell membrane</location>
        <topology evidence="1">Multi-pass membrane protein</topology>
    </subcellularLocation>
</comment>
<feature type="transmembrane region" description="Helical" evidence="6">
    <location>
        <begin position="324"/>
        <end position="344"/>
    </location>
</feature>
<organism evidence="8">
    <name type="scientific">Propionibacterium freudenreichii</name>
    <dbReference type="NCBI Taxonomy" id="1744"/>
    <lineage>
        <taxon>Bacteria</taxon>
        <taxon>Bacillati</taxon>
        <taxon>Actinomycetota</taxon>
        <taxon>Actinomycetes</taxon>
        <taxon>Propionibacteriales</taxon>
        <taxon>Propionibacteriaceae</taxon>
        <taxon>Propionibacterium</taxon>
    </lineage>
</organism>
<feature type="transmembrane region" description="Helical" evidence="6">
    <location>
        <begin position="138"/>
        <end position="156"/>
    </location>
</feature>
<dbReference type="RefSeq" id="WP_063493625.1">
    <property type="nucleotide sequence ID" value="NZ_JASFBU010000034.1"/>
</dbReference>